<dbReference type="GO" id="GO:0005694">
    <property type="term" value="C:chromosome"/>
    <property type="evidence" value="ECO:0007669"/>
    <property type="project" value="TreeGrafter"/>
</dbReference>
<keyword evidence="2" id="KW-0238">DNA-binding</keyword>
<proteinExistence type="inferred from homology"/>
<dbReference type="Gene3D" id="3.40.50.300">
    <property type="entry name" value="P-loop containing nucleotide triphosphate hydrolases"/>
    <property type="match status" value="1"/>
</dbReference>
<feature type="compositionally biased region" description="Low complexity" evidence="6">
    <location>
        <begin position="481"/>
        <end position="494"/>
    </location>
</feature>
<dbReference type="GO" id="GO:0003677">
    <property type="term" value="F:DNA binding"/>
    <property type="evidence" value="ECO:0007669"/>
    <property type="project" value="UniProtKB-KW"/>
</dbReference>
<evidence type="ECO:0000256" key="6">
    <source>
        <dbReference type="SAM" id="MobiDB-lite"/>
    </source>
</evidence>
<feature type="region of interest" description="Disordered" evidence="6">
    <location>
        <begin position="461"/>
        <end position="494"/>
    </location>
</feature>
<feature type="compositionally biased region" description="Basic and acidic residues" evidence="6">
    <location>
        <begin position="461"/>
        <end position="473"/>
    </location>
</feature>
<gene>
    <name evidence="7" type="ORF">PCASD_14598</name>
</gene>
<name>A0A2N5SPK5_9BASI</name>
<evidence type="ECO:0000256" key="3">
    <source>
        <dbReference type="ARBA" id="ARBA00023235"/>
    </source>
</evidence>
<evidence type="ECO:0000313" key="7">
    <source>
        <dbReference type="EMBL" id="PLW15164.1"/>
    </source>
</evidence>
<evidence type="ECO:0000256" key="1">
    <source>
        <dbReference type="ARBA" id="ARBA00005446"/>
    </source>
</evidence>
<reference evidence="7 8" key="1">
    <citation type="submission" date="2017-11" db="EMBL/GenBank/DDBJ databases">
        <title>De novo assembly and phasing of dikaryotic genomes from two isolates of Puccinia coronata f. sp. avenae, the causal agent of oat crown rust.</title>
        <authorList>
            <person name="Miller M.E."/>
            <person name="Zhang Y."/>
            <person name="Omidvar V."/>
            <person name="Sperschneider J."/>
            <person name="Schwessinger B."/>
            <person name="Raley C."/>
            <person name="Palmer J.M."/>
            <person name="Garnica D."/>
            <person name="Upadhyaya N."/>
            <person name="Rathjen J."/>
            <person name="Taylor J.M."/>
            <person name="Park R.F."/>
            <person name="Dodds P.N."/>
            <person name="Hirsch C.D."/>
            <person name="Kianian S.F."/>
            <person name="Figueroa M."/>
        </authorList>
    </citation>
    <scope>NUCLEOTIDE SEQUENCE [LARGE SCALE GENOMIC DNA]</scope>
    <source>
        <strain evidence="7">12SD80</strain>
    </source>
</reference>
<dbReference type="GO" id="GO:0043138">
    <property type="term" value="F:3'-5' DNA helicase activity"/>
    <property type="evidence" value="ECO:0007669"/>
    <property type="project" value="UniProtKB-EC"/>
</dbReference>
<dbReference type="GO" id="GO:0000724">
    <property type="term" value="P:double-strand break repair via homologous recombination"/>
    <property type="evidence" value="ECO:0007669"/>
    <property type="project" value="TreeGrafter"/>
</dbReference>
<dbReference type="InterPro" id="IPR027417">
    <property type="entry name" value="P-loop_NTPase"/>
</dbReference>
<comment type="similarity">
    <text evidence="1">Belongs to the helicase family. RecQ subfamily.</text>
</comment>
<protein>
    <recommendedName>
        <fullName evidence="5">DNA 3'-5' helicase</fullName>
        <ecNumber evidence="5">5.6.2.4</ecNumber>
    </recommendedName>
</protein>
<evidence type="ECO:0000256" key="5">
    <source>
        <dbReference type="ARBA" id="ARBA00034808"/>
    </source>
</evidence>
<dbReference type="GO" id="GO:0009378">
    <property type="term" value="F:four-way junction helicase activity"/>
    <property type="evidence" value="ECO:0007669"/>
    <property type="project" value="TreeGrafter"/>
</dbReference>
<dbReference type="PANTHER" id="PTHR13710:SF105">
    <property type="entry name" value="ATP-DEPENDENT DNA HELICASE Q1"/>
    <property type="match status" value="1"/>
</dbReference>
<dbReference type="GO" id="GO:0005737">
    <property type="term" value="C:cytoplasm"/>
    <property type="evidence" value="ECO:0007669"/>
    <property type="project" value="TreeGrafter"/>
</dbReference>
<evidence type="ECO:0000256" key="4">
    <source>
        <dbReference type="ARBA" id="ARBA00034617"/>
    </source>
</evidence>
<comment type="caution">
    <text evidence="7">The sequence shown here is derived from an EMBL/GenBank/DDBJ whole genome shotgun (WGS) entry which is preliminary data.</text>
</comment>
<comment type="catalytic activity">
    <reaction evidence="4">
        <text>Couples ATP hydrolysis with the unwinding of duplex DNA by translocating in the 3'-5' direction.</text>
        <dbReference type="EC" id="5.6.2.4"/>
    </reaction>
</comment>
<dbReference type="EMBL" id="PGCI01000804">
    <property type="protein sequence ID" value="PLW15164.1"/>
    <property type="molecule type" value="Genomic_DNA"/>
</dbReference>
<keyword evidence="3" id="KW-0413">Isomerase</keyword>
<dbReference type="EC" id="5.6.2.4" evidence="5"/>
<sequence>MFYELIPKHTGAVILVLNPLDSLGNNQVSEKNCLALVIADEAHMIYQWGIVESSKAKKAKHGAALVRHKDRGIFRPSYGGLGTHLLAREAVPLLLMSATCRPVAVKAIQTSLKLDSSNMTMLKGELTRPEIRIIRVTMKCSLNSSHDLLLVYPSRSQTPDNRVVPTLIYSGSKRRTGQDWDKTGPGSGRLSVWGVTRKNGKNQVKQFGGGYQNEPSDDDRMDALAITPVCLRIALAIDNKLGYIPLKSTDSAYLEEKTREVDAGFPLCRCSNCLPEDAKALMAHIKQIDQDNFDAMVLHPVALESTDPLVKKKSSQTQPERYPINPDSLAAFRVDLNEQVHTFLSTQLYEYSLVGPNNIFGPKQVGQITSNLTNLASPQQVRETIGGEFTVGLSQCVYDCISAFKNSSIYLNHLDWVKQQEYDAQLIKTPNYKLTPKQIICKKELKAALALQKEEDKREAEAECEALDVHMSDESSEGSDSESSPSSSPSASLE</sequence>
<dbReference type="Proteomes" id="UP000235392">
    <property type="component" value="Unassembled WGS sequence"/>
</dbReference>
<dbReference type="AlphaFoldDB" id="A0A2N5SPK5"/>
<evidence type="ECO:0000256" key="2">
    <source>
        <dbReference type="ARBA" id="ARBA00023125"/>
    </source>
</evidence>
<organism evidence="7 8">
    <name type="scientific">Puccinia coronata f. sp. avenae</name>
    <dbReference type="NCBI Taxonomy" id="200324"/>
    <lineage>
        <taxon>Eukaryota</taxon>
        <taxon>Fungi</taxon>
        <taxon>Dikarya</taxon>
        <taxon>Basidiomycota</taxon>
        <taxon>Pucciniomycotina</taxon>
        <taxon>Pucciniomycetes</taxon>
        <taxon>Pucciniales</taxon>
        <taxon>Pucciniaceae</taxon>
        <taxon>Puccinia</taxon>
    </lineage>
</organism>
<dbReference type="PANTHER" id="PTHR13710">
    <property type="entry name" value="DNA HELICASE RECQ FAMILY MEMBER"/>
    <property type="match status" value="1"/>
</dbReference>
<evidence type="ECO:0000313" key="8">
    <source>
        <dbReference type="Proteomes" id="UP000235392"/>
    </source>
</evidence>
<accession>A0A2N5SPK5</accession>